<evidence type="ECO:0000313" key="6">
    <source>
        <dbReference type="EMBL" id="GII21607.1"/>
    </source>
</evidence>
<dbReference type="AlphaFoldDB" id="A0A8J3WYW1"/>
<accession>A0A8J3WYW1</accession>
<dbReference type="InterPro" id="IPR036291">
    <property type="entry name" value="NAD(P)-bd_dom_sf"/>
</dbReference>
<dbReference type="Pfam" id="PF08240">
    <property type="entry name" value="ADH_N"/>
    <property type="match status" value="1"/>
</dbReference>
<evidence type="ECO:0000259" key="4">
    <source>
        <dbReference type="Pfam" id="PF00107"/>
    </source>
</evidence>
<dbReference type="Pfam" id="PF00107">
    <property type="entry name" value="ADH_zinc_N"/>
    <property type="match status" value="1"/>
</dbReference>
<dbReference type="GO" id="GO:0046872">
    <property type="term" value="F:metal ion binding"/>
    <property type="evidence" value="ECO:0007669"/>
    <property type="project" value="UniProtKB-KW"/>
</dbReference>
<protein>
    <submittedName>
        <fullName evidence="6">Glutathione-dependent formaldehyde dehydrogenase</fullName>
    </submittedName>
</protein>
<evidence type="ECO:0000256" key="1">
    <source>
        <dbReference type="ARBA" id="ARBA00001947"/>
    </source>
</evidence>
<dbReference type="InterPro" id="IPR011032">
    <property type="entry name" value="GroES-like_sf"/>
</dbReference>
<dbReference type="Gene3D" id="3.90.180.10">
    <property type="entry name" value="Medium-chain alcohol dehydrogenases, catalytic domain"/>
    <property type="match status" value="1"/>
</dbReference>
<dbReference type="InterPro" id="IPR013149">
    <property type="entry name" value="ADH-like_C"/>
</dbReference>
<dbReference type="EMBL" id="BOON01000010">
    <property type="protein sequence ID" value="GII21607.1"/>
    <property type="molecule type" value="Genomic_DNA"/>
</dbReference>
<keyword evidence="3" id="KW-0862">Zinc</keyword>
<comment type="cofactor">
    <cofactor evidence="1">
        <name>Zn(2+)</name>
        <dbReference type="ChEBI" id="CHEBI:29105"/>
    </cofactor>
</comment>
<name>A0A8J3WYW1_9ACTN</name>
<evidence type="ECO:0000259" key="5">
    <source>
        <dbReference type="Pfam" id="PF08240"/>
    </source>
</evidence>
<proteinExistence type="predicted"/>
<dbReference type="PANTHER" id="PTHR42813:SF2">
    <property type="entry name" value="DEHYDROGENASE, ZINC-CONTAINING, PUTATIVE (AFU_ORTHOLOGUE AFUA_2G02810)-RELATED"/>
    <property type="match status" value="1"/>
</dbReference>
<dbReference type="Gene3D" id="3.40.50.720">
    <property type="entry name" value="NAD(P)-binding Rossmann-like Domain"/>
    <property type="match status" value="1"/>
</dbReference>
<comment type="caution">
    <text evidence="6">The sequence shown here is derived from an EMBL/GenBank/DDBJ whole genome shotgun (WGS) entry which is preliminary data.</text>
</comment>
<dbReference type="RefSeq" id="WP_168114696.1">
    <property type="nucleotide sequence ID" value="NZ_BOON01000010.1"/>
</dbReference>
<sequence>MRALCWEGVNELAVEEVPDPQLQNKQDMIIKVKLSATCGSDLHLVDGYIPAMRAGDVIGHEFLGEVVETGPEVRKHRVGDRVVVCSVIACGRCWFCEQGLFSCCDNGNTNPGIPEMMWGQSPAGIFGYSHAMGGFKGSHAEYVRVPYADRGAFTVPDGVDDATALFASDAAPTGYMGADLGEVKAGDVVAVWGAGGVGQMAAQSAMLKGAARVIVIDRFDYRLDMAAHHLGVETLNYEETDIDGELRERSDGRGPDVCIEAVGMEAHTPNPVAYRWEQLKQQTRVLELDRPHALRQAIMVCRKGGMVYVLGVFAGWIDKFPMGALMNKGLTMRSAQQHGERYIPMLLERMSRGEFKTAHLMTHPMPLSEGARGYDLFKHKKDGCVRAVFYPDGDGRVTRG</sequence>
<feature type="domain" description="Alcohol dehydrogenase-like N-terminal" evidence="5">
    <location>
        <begin position="25"/>
        <end position="149"/>
    </location>
</feature>
<dbReference type="Proteomes" id="UP000599074">
    <property type="component" value="Unassembled WGS sequence"/>
</dbReference>
<keyword evidence="2" id="KW-0479">Metal-binding</keyword>
<evidence type="ECO:0000256" key="2">
    <source>
        <dbReference type="ARBA" id="ARBA00022723"/>
    </source>
</evidence>
<dbReference type="SUPFAM" id="SSF50129">
    <property type="entry name" value="GroES-like"/>
    <property type="match status" value="1"/>
</dbReference>
<feature type="domain" description="Alcohol dehydrogenase-like C-terminal" evidence="4">
    <location>
        <begin position="196"/>
        <end position="265"/>
    </location>
</feature>
<gene>
    <name evidence="6" type="primary">fdh_2</name>
    <name evidence="6" type="ORF">Pme01_12040</name>
</gene>
<dbReference type="PANTHER" id="PTHR42813">
    <property type="entry name" value="ZINC-TYPE ALCOHOL DEHYDROGENASE-LIKE"/>
    <property type="match status" value="1"/>
</dbReference>
<dbReference type="SUPFAM" id="SSF51735">
    <property type="entry name" value="NAD(P)-binding Rossmann-fold domains"/>
    <property type="match status" value="1"/>
</dbReference>
<evidence type="ECO:0000256" key="3">
    <source>
        <dbReference type="ARBA" id="ARBA00022833"/>
    </source>
</evidence>
<dbReference type="InterPro" id="IPR013154">
    <property type="entry name" value="ADH-like_N"/>
</dbReference>
<organism evidence="6 7">
    <name type="scientific">Planosporangium mesophilum</name>
    <dbReference type="NCBI Taxonomy" id="689768"/>
    <lineage>
        <taxon>Bacteria</taxon>
        <taxon>Bacillati</taxon>
        <taxon>Actinomycetota</taxon>
        <taxon>Actinomycetes</taxon>
        <taxon>Micromonosporales</taxon>
        <taxon>Micromonosporaceae</taxon>
        <taxon>Planosporangium</taxon>
    </lineage>
</organism>
<keyword evidence="7" id="KW-1185">Reference proteome</keyword>
<dbReference type="CDD" id="cd08283">
    <property type="entry name" value="FDH_like_1"/>
    <property type="match status" value="1"/>
</dbReference>
<evidence type="ECO:0000313" key="7">
    <source>
        <dbReference type="Proteomes" id="UP000599074"/>
    </source>
</evidence>
<reference evidence="6" key="1">
    <citation type="submission" date="2021-01" db="EMBL/GenBank/DDBJ databases">
        <title>Whole genome shotgun sequence of Planosporangium mesophilum NBRC 109066.</title>
        <authorList>
            <person name="Komaki H."/>
            <person name="Tamura T."/>
        </authorList>
    </citation>
    <scope>NUCLEOTIDE SEQUENCE</scope>
    <source>
        <strain evidence="6">NBRC 109066</strain>
    </source>
</reference>